<evidence type="ECO:0000313" key="3">
    <source>
        <dbReference type="Proteomes" id="UP000095558"/>
    </source>
</evidence>
<dbReference type="EMBL" id="CYZV01000005">
    <property type="protein sequence ID" value="CUN74162.1"/>
    <property type="molecule type" value="Genomic_DNA"/>
</dbReference>
<feature type="transmembrane region" description="Helical" evidence="1">
    <location>
        <begin position="59"/>
        <end position="78"/>
    </location>
</feature>
<dbReference type="RefSeq" id="WP_042400151.1">
    <property type="nucleotide sequence ID" value="NZ_CYYT01000084.1"/>
</dbReference>
<sequence length="111" mass="12896">MDFIILVILEIVPIILWACGWYFENKYSKYPDVSRGYKFGSAKNSNLEWEYGNKVASKVFSTTGTLLFTIIIIARLLFDINIITIIFILFIVICVNFMIIEGIIKKKFKNK</sequence>
<feature type="transmembrane region" description="Helical" evidence="1">
    <location>
        <begin position="6"/>
        <end position="23"/>
    </location>
</feature>
<accession>A0A174LGA7</accession>
<protein>
    <recommendedName>
        <fullName evidence="4">SdpI/YhfL protein family</fullName>
    </recommendedName>
</protein>
<keyword evidence="1" id="KW-0472">Membrane</keyword>
<evidence type="ECO:0000256" key="1">
    <source>
        <dbReference type="SAM" id="Phobius"/>
    </source>
</evidence>
<evidence type="ECO:0008006" key="4">
    <source>
        <dbReference type="Google" id="ProtNLM"/>
    </source>
</evidence>
<dbReference type="GeneID" id="83012575"/>
<name>A0A174LGA7_9CLOT</name>
<organism evidence="2 3">
    <name type="scientific">Clostridium disporicum</name>
    <dbReference type="NCBI Taxonomy" id="84024"/>
    <lineage>
        <taxon>Bacteria</taxon>
        <taxon>Bacillati</taxon>
        <taxon>Bacillota</taxon>
        <taxon>Clostridia</taxon>
        <taxon>Eubacteriales</taxon>
        <taxon>Clostridiaceae</taxon>
        <taxon>Clostridium</taxon>
    </lineage>
</organism>
<feature type="transmembrane region" description="Helical" evidence="1">
    <location>
        <begin position="84"/>
        <end position="104"/>
    </location>
</feature>
<reference evidence="2 3" key="1">
    <citation type="submission" date="2015-09" db="EMBL/GenBank/DDBJ databases">
        <authorList>
            <consortium name="Pathogen Informatics"/>
        </authorList>
    </citation>
    <scope>NUCLEOTIDE SEQUENCE [LARGE SCALE GENOMIC DNA]</scope>
    <source>
        <strain evidence="2 3">2789STDY5834855</strain>
    </source>
</reference>
<gene>
    <name evidence="2" type="ORF">ERS852470_00612</name>
</gene>
<evidence type="ECO:0000313" key="2">
    <source>
        <dbReference type="EMBL" id="CUN74162.1"/>
    </source>
</evidence>
<dbReference type="AlphaFoldDB" id="A0A174LGA7"/>
<proteinExistence type="predicted"/>
<keyword evidence="1" id="KW-0812">Transmembrane</keyword>
<dbReference type="Proteomes" id="UP000095558">
    <property type="component" value="Unassembled WGS sequence"/>
</dbReference>
<keyword evidence="1" id="KW-1133">Transmembrane helix</keyword>